<dbReference type="NCBIfam" id="NF009488">
    <property type="entry name" value="PRK12850.1"/>
    <property type="match status" value="1"/>
</dbReference>
<evidence type="ECO:0000256" key="7">
    <source>
        <dbReference type="HAMAP-Rule" id="MF_00600"/>
    </source>
</evidence>
<feature type="binding site" evidence="7">
    <location>
        <begin position="30"/>
        <end position="33"/>
    </location>
    <ligand>
        <name>ATP</name>
        <dbReference type="ChEBI" id="CHEBI:30616"/>
    </ligand>
</feature>
<organism evidence="10 11">
    <name type="scientific">Magnetovibrio blakemorei</name>
    <dbReference type="NCBI Taxonomy" id="28181"/>
    <lineage>
        <taxon>Bacteria</taxon>
        <taxon>Pseudomonadati</taxon>
        <taxon>Pseudomonadota</taxon>
        <taxon>Alphaproteobacteria</taxon>
        <taxon>Rhodospirillales</taxon>
        <taxon>Magnetovibrionaceae</taxon>
        <taxon>Magnetovibrio</taxon>
    </lineage>
</organism>
<feature type="binding site" evidence="7">
    <location>
        <position position="415"/>
    </location>
    <ligand>
        <name>ATP</name>
        <dbReference type="ChEBI" id="CHEBI:30616"/>
    </ligand>
</feature>
<name>A0A1E5Q623_9PROT</name>
<dbReference type="HAMAP" id="MF_00600">
    <property type="entry name" value="CH60"/>
    <property type="match status" value="1"/>
</dbReference>
<keyword evidence="11" id="KW-1185">Reference proteome</keyword>
<dbReference type="AlphaFoldDB" id="A0A1E5Q623"/>
<evidence type="ECO:0000256" key="4">
    <source>
        <dbReference type="ARBA" id="ARBA00022840"/>
    </source>
</evidence>
<dbReference type="InterPro" id="IPR027410">
    <property type="entry name" value="TCP-1-like_intermed_sf"/>
</dbReference>
<feature type="binding site" evidence="7">
    <location>
        <position position="51"/>
    </location>
    <ligand>
        <name>ATP</name>
        <dbReference type="ChEBI" id="CHEBI:30616"/>
    </ligand>
</feature>
<comment type="caution">
    <text evidence="10">The sequence shown here is derived from an EMBL/GenBank/DDBJ whole genome shotgun (WGS) entry which is preliminary data.</text>
</comment>
<evidence type="ECO:0000313" key="11">
    <source>
        <dbReference type="Proteomes" id="UP000095347"/>
    </source>
</evidence>
<dbReference type="SUPFAM" id="SSF52029">
    <property type="entry name" value="GroEL apical domain-like"/>
    <property type="match status" value="1"/>
</dbReference>
<dbReference type="CDD" id="cd03344">
    <property type="entry name" value="GroEL"/>
    <property type="match status" value="1"/>
</dbReference>
<comment type="caution">
    <text evidence="7">Lacks conserved residue(s) required for the propagation of feature annotation.</text>
</comment>
<dbReference type="GO" id="GO:0051082">
    <property type="term" value="F:unfolded protein binding"/>
    <property type="evidence" value="ECO:0007669"/>
    <property type="project" value="UniProtKB-UniRule"/>
</dbReference>
<dbReference type="FunFam" id="3.50.7.10:FF:000001">
    <property type="entry name" value="60 kDa chaperonin"/>
    <property type="match status" value="1"/>
</dbReference>
<dbReference type="STRING" id="28181.BEN30_12405"/>
<dbReference type="InterPro" id="IPR002423">
    <property type="entry name" value="Cpn60/GroEL/TCP-1"/>
</dbReference>
<dbReference type="PROSITE" id="PS00296">
    <property type="entry name" value="CHAPERONINS_CPN60"/>
    <property type="match status" value="1"/>
</dbReference>
<dbReference type="NCBIfam" id="TIGR02348">
    <property type="entry name" value="GroEL"/>
    <property type="match status" value="1"/>
</dbReference>
<proteinExistence type="inferred from homology"/>
<dbReference type="SUPFAM" id="SSF48592">
    <property type="entry name" value="GroEL equatorial domain-like"/>
    <property type="match status" value="1"/>
</dbReference>
<dbReference type="InterPro" id="IPR027413">
    <property type="entry name" value="GROEL-like_equatorial_sf"/>
</dbReference>
<dbReference type="Gene3D" id="3.30.260.10">
    <property type="entry name" value="TCP-1-like chaperonin intermediate domain"/>
    <property type="match status" value="1"/>
</dbReference>
<keyword evidence="4 7" id="KW-0067">ATP-binding</keyword>
<dbReference type="InterPro" id="IPR001844">
    <property type="entry name" value="Cpn60/GroEL"/>
</dbReference>
<dbReference type="InterPro" id="IPR018370">
    <property type="entry name" value="Chaperonin_Cpn60_CS"/>
</dbReference>
<dbReference type="NCBIfam" id="NF000592">
    <property type="entry name" value="PRK00013.1"/>
    <property type="match status" value="1"/>
</dbReference>
<evidence type="ECO:0000256" key="3">
    <source>
        <dbReference type="ARBA" id="ARBA00022741"/>
    </source>
</evidence>
<dbReference type="EMBL" id="MCGG01000036">
    <property type="protein sequence ID" value="OEJ66191.1"/>
    <property type="molecule type" value="Genomic_DNA"/>
</dbReference>
<accession>A0A1E5Q623</accession>
<dbReference type="GO" id="GO:0042026">
    <property type="term" value="P:protein refolding"/>
    <property type="evidence" value="ECO:0007669"/>
    <property type="project" value="UniProtKB-UniRule"/>
</dbReference>
<dbReference type="EC" id="5.6.1.7" evidence="7"/>
<evidence type="ECO:0000313" key="10">
    <source>
        <dbReference type="EMBL" id="OEJ66191.1"/>
    </source>
</evidence>
<dbReference type="NCBIfam" id="NF009489">
    <property type="entry name" value="PRK12851.1"/>
    <property type="match status" value="1"/>
</dbReference>
<dbReference type="GO" id="GO:0005737">
    <property type="term" value="C:cytoplasm"/>
    <property type="evidence" value="ECO:0007669"/>
    <property type="project" value="UniProtKB-SubCell"/>
</dbReference>
<keyword evidence="2 7" id="KW-0963">Cytoplasm</keyword>
<dbReference type="OrthoDB" id="9766614at2"/>
<dbReference type="PRINTS" id="PR00298">
    <property type="entry name" value="CHAPERONIN60"/>
</dbReference>
<keyword evidence="6 7" id="KW-0413">Isomerase</keyword>
<evidence type="ECO:0000256" key="2">
    <source>
        <dbReference type="ARBA" id="ARBA00022490"/>
    </source>
</evidence>
<dbReference type="PANTHER" id="PTHR45633">
    <property type="entry name" value="60 KDA HEAT SHOCK PROTEIN, MITOCHONDRIAL"/>
    <property type="match status" value="1"/>
</dbReference>
<dbReference type="GO" id="GO:0005524">
    <property type="term" value="F:ATP binding"/>
    <property type="evidence" value="ECO:0007669"/>
    <property type="project" value="UniProtKB-UniRule"/>
</dbReference>
<evidence type="ECO:0000256" key="6">
    <source>
        <dbReference type="ARBA" id="ARBA00023235"/>
    </source>
</evidence>
<dbReference type="RefSeq" id="WP_069958396.1">
    <property type="nucleotide sequence ID" value="NZ_MCGG01000036.1"/>
</dbReference>
<evidence type="ECO:0000256" key="5">
    <source>
        <dbReference type="ARBA" id="ARBA00023186"/>
    </source>
</evidence>
<sequence length="555" mass="58189">MAAKDVKFGTDARQRMLAGVDLLANAVKVTLGPKGRNVVIDKSFGAPRITKDGVTVAKEIELSDKFENMGAQMVKEVASRTNDEAGDGTTTATVLAQAIVREGCKAVAAGMNPMDLKRGIDMAVEAVIKDVQKRSKKVKTSAEVAQVGTISANGEAEIGAMIAQAMERVGNEGVITVEEAKGLSTELDVVEGMQFDRGYTSPYFVTNADKMTCEMENPYILIHESKLTSLQAMLPVLEAVVQSSRPLLIIAEDIEGEALATLVVNKLRGGLKVAAVKAPGFGERRKAMMEDIAILTNGTVVSEDLGIKLENVTLDMLGTCKRVSITKEETTIVDGAGAKKAIQARCNQIRAQVEETSSDYDKEKLQERLAKLAGGVAVIHVGGSSEIEVKERKDRVDDALHATRAAVEEGIVPGGGTALLYASKALVKLEGENPDQSVGIDIVRRAILTPVRQIAQNAGADGAVISGKLMESKDTNWGYNAQTGVFEDLVKAGIIDPTKVVRTALQDAASVAGLLITTEAMIADKPEPAGAGGGMGGDMGGMGGGMGGMGGGMGF</sequence>
<evidence type="ECO:0000256" key="1">
    <source>
        <dbReference type="ARBA" id="ARBA00006607"/>
    </source>
</evidence>
<keyword evidence="5 7" id="KW-0143">Chaperone</keyword>
<gene>
    <name evidence="7" type="primary">groEL</name>
    <name evidence="7" type="synonym">groL</name>
    <name evidence="10" type="ORF">BEN30_12405</name>
</gene>
<comment type="function">
    <text evidence="7 9">Together with its co-chaperonin GroES, plays an essential role in assisting protein folding. The GroEL-GroES system forms a nano-cage that allows encapsulation of the non-native substrate proteins and provides a physical environment optimized to promote and accelerate protein folding.</text>
</comment>
<dbReference type="Gene3D" id="3.50.7.10">
    <property type="entry name" value="GroEL"/>
    <property type="match status" value="1"/>
</dbReference>
<dbReference type="GO" id="GO:0016853">
    <property type="term" value="F:isomerase activity"/>
    <property type="evidence" value="ECO:0007669"/>
    <property type="project" value="UniProtKB-KW"/>
</dbReference>
<dbReference type="SUPFAM" id="SSF54849">
    <property type="entry name" value="GroEL-intermediate domain like"/>
    <property type="match status" value="1"/>
</dbReference>
<dbReference type="Proteomes" id="UP000095347">
    <property type="component" value="Unassembled WGS sequence"/>
</dbReference>
<dbReference type="Gene3D" id="1.10.560.10">
    <property type="entry name" value="GroEL-like equatorial domain"/>
    <property type="match status" value="1"/>
</dbReference>
<dbReference type="FunFam" id="1.10.560.10:FF:000001">
    <property type="entry name" value="60 kDa chaperonin"/>
    <property type="match status" value="1"/>
</dbReference>
<comment type="subunit">
    <text evidence="7 9">Forms a cylinder of 14 subunits composed of two heptameric rings stacked back-to-back. Interacts with the co-chaperonin GroES.</text>
</comment>
<evidence type="ECO:0000256" key="9">
    <source>
        <dbReference type="RuleBase" id="RU000419"/>
    </source>
</evidence>
<dbReference type="Pfam" id="PF00118">
    <property type="entry name" value="Cpn60_TCP1"/>
    <property type="match status" value="1"/>
</dbReference>
<reference evidence="11" key="1">
    <citation type="submission" date="2016-07" db="EMBL/GenBank/DDBJ databases">
        <authorList>
            <person name="Florea S."/>
            <person name="Webb J.S."/>
            <person name="Jaromczyk J."/>
            <person name="Schardl C.L."/>
        </authorList>
    </citation>
    <scope>NUCLEOTIDE SEQUENCE [LARGE SCALE GENOMIC DNA]</scope>
    <source>
        <strain evidence="11">MV-1</strain>
    </source>
</reference>
<feature type="binding site" evidence="7">
    <location>
        <begin position="87"/>
        <end position="91"/>
    </location>
    <ligand>
        <name>ATP</name>
        <dbReference type="ChEBI" id="CHEBI:30616"/>
    </ligand>
</feature>
<dbReference type="NCBIfam" id="NF009487">
    <property type="entry name" value="PRK12849.1"/>
    <property type="match status" value="1"/>
</dbReference>
<dbReference type="GO" id="GO:0140662">
    <property type="term" value="F:ATP-dependent protein folding chaperone"/>
    <property type="evidence" value="ECO:0007669"/>
    <property type="project" value="InterPro"/>
</dbReference>
<comment type="subcellular location">
    <subcellularLocation>
        <location evidence="7">Cytoplasm</location>
    </subcellularLocation>
</comment>
<keyword evidence="3 7" id="KW-0547">Nucleotide-binding</keyword>
<feature type="binding site" evidence="7">
    <location>
        <position position="496"/>
    </location>
    <ligand>
        <name>ATP</name>
        <dbReference type="ChEBI" id="CHEBI:30616"/>
    </ligand>
</feature>
<evidence type="ECO:0000256" key="8">
    <source>
        <dbReference type="RuleBase" id="RU000418"/>
    </source>
</evidence>
<dbReference type="InterPro" id="IPR027409">
    <property type="entry name" value="GroEL-like_apical_dom_sf"/>
</dbReference>
<protein>
    <recommendedName>
        <fullName evidence="7">Chaperonin GroEL</fullName>
        <ecNumber evidence="7">5.6.1.7</ecNumber>
    </recommendedName>
    <alternativeName>
        <fullName evidence="7">60 kDa chaperonin</fullName>
    </alternativeName>
    <alternativeName>
        <fullName evidence="7">Chaperonin-60</fullName>
        <shortName evidence="7">Cpn60</shortName>
    </alternativeName>
</protein>
<comment type="similarity">
    <text evidence="1 7 8">Belongs to the chaperonin (HSP60) family.</text>
</comment>